<proteinExistence type="predicted"/>
<evidence type="ECO:0000313" key="4">
    <source>
        <dbReference type="Proteomes" id="UP000006050"/>
    </source>
</evidence>
<dbReference type="GO" id="GO:0005829">
    <property type="term" value="C:cytosol"/>
    <property type="evidence" value="ECO:0007669"/>
    <property type="project" value="TreeGrafter"/>
</dbReference>
<dbReference type="GO" id="GO:0003700">
    <property type="term" value="F:DNA-binding transcription factor activity"/>
    <property type="evidence" value="ECO:0007669"/>
    <property type="project" value="TreeGrafter"/>
</dbReference>
<dbReference type="SMART" id="SM00530">
    <property type="entry name" value="HTH_XRE"/>
    <property type="match status" value="1"/>
</dbReference>
<dbReference type="CDD" id="cd00093">
    <property type="entry name" value="HTH_XRE"/>
    <property type="match status" value="1"/>
</dbReference>
<dbReference type="HOGENOM" id="CLU_066192_29_4_10"/>
<dbReference type="InterPro" id="IPR050807">
    <property type="entry name" value="TransReg_Diox_bact_type"/>
</dbReference>
<dbReference type="KEGG" id="bbd:Belba_0874"/>
<dbReference type="Gene3D" id="1.10.260.40">
    <property type="entry name" value="lambda repressor-like DNA-binding domains"/>
    <property type="match status" value="1"/>
</dbReference>
<evidence type="ECO:0000259" key="2">
    <source>
        <dbReference type="PROSITE" id="PS50943"/>
    </source>
</evidence>
<dbReference type="GO" id="GO:0003677">
    <property type="term" value="F:DNA binding"/>
    <property type="evidence" value="ECO:0007669"/>
    <property type="project" value="UniProtKB-KW"/>
</dbReference>
<dbReference type="eggNOG" id="COG1396">
    <property type="taxonomic scope" value="Bacteria"/>
</dbReference>
<protein>
    <submittedName>
        <fullName evidence="3">Putative transcriptional regulator</fullName>
    </submittedName>
</protein>
<dbReference type="PANTHER" id="PTHR46797:SF1">
    <property type="entry name" value="METHYLPHOSPHONATE SYNTHASE"/>
    <property type="match status" value="1"/>
</dbReference>
<name>I3Z2Q3_BELBD</name>
<keyword evidence="1" id="KW-0238">DNA-binding</keyword>
<keyword evidence="4" id="KW-1185">Reference proteome</keyword>
<organism evidence="3 4">
    <name type="scientific">Belliella baltica (strain DSM 15883 / CIP 108006 / LMG 21964 / BA134)</name>
    <dbReference type="NCBI Taxonomy" id="866536"/>
    <lineage>
        <taxon>Bacteria</taxon>
        <taxon>Pseudomonadati</taxon>
        <taxon>Bacteroidota</taxon>
        <taxon>Cytophagia</taxon>
        <taxon>Cytophagales</taxon>
        <taxon>Cyclobacteriaceae</taxon>
        <taxon>Belliella</taxon>
    </lineage>
</organism>
<dbReference type="RefSeq" id="WP_014771529.1">
    <property type="nucleotide sequence ID" value="NC_018010.1"/>
</dbReference>
<feature type="domain" description="HTH cro/C1-type" evidence="2">
    <location>
        <begin position="11"/>
        <end position="65"/>
    </location>
</feature>
<dbReference type="EMBL" id="CP003281">
    <property type="protein sequence ID" value="AFL83521.1"/>
    <property type="molecule type" value="Genomic_DNA"/>
</dbReference>
<dbReference type="SUPFAM" id="SSF47413">
    <property type="entry name" value="lambda repressor-like DNA-binding domains"/>
    <property type="match status" value="1"/>
</dbReference>
<dbReference type="STRING" id="866536.Belba_0874"/>
<dbReference type="AlphaFoldDB" id="I3Z2Q3"/>
<dbReference type="Pfam" id="PF01381">
    <property type="entry name" value="HTH_3"/>
    <property type="match status" value="1"/>
</dbReference>
<gene>
    <name evidence="3" type="ordered locus">Belba_0874</name>
</gene>
<dbReference type="PANTHER" id="PTHR46797">
    <property type="entry name" value="HTH-TYPE TRANSCRIPTIONAL REGULATOR"/>
    <property type="match status" value="1"/>
</dbReference>
<dbReference type="PROSITE" id="PS50943">
    <property type="entry name" value="HTH_CROC1"/>
    <property type="match status" value="1"/>
</dbReference>
<dbReference type="InterPro" id="IPR010982">
    <property type="entry name" value="Lambda_DNA-bd_dom_sf"/>
</dbReference>
<reference evidence="4" key="1">
    <citation type="submission" date="2012-06" db="EMBL/GenBank/DDBJ databases">
        <title>The complete genome of Belliella baltica DSM 15883.</title>
        <authorList>
            <person name="Lucas S."/>
            <person name="Copeland A."/>
            <person name="Lapidus A."/>
            <person name="Goodwin L."/>
            <person name="Pitluck S."/>
            <person name="Peters L."/>
            <person name="Mikhailova N."/>
            <person name="Davenport K."/>
            <person name="Kyrpides N."/>
            <person name="Mavromatis K."/>
            <person name="Pagani I."/>
            <person name="Ivanova N."/>
            <person name="Ovchinnikova G."/>
            <person name="Zeytun A."/>
            <person name="Detter J.C."/>
            <person name="Han C."/>
            <person name="Land M."/>
            <person name="Hauser L."/>
            <person name="Markowitz V."/>
            <person name="Cheng J.-F."/>
            <person name="Hugenholtz P."/>
            <person name="Woyke T."/>
            <person name="Wu D."/>
            <person name="Tindall B."/>
            <person name="Pomrenke H."/>
            <person name="Brambilla E."/>
            <person name="Klenk H.-P."/>
            <person name="Eisen J.A."/>
        </authorList>
    </citation>
    <scope>NUCLEOTIDE SEQUENCE [LARGE SCALE GENOMIC DNA]</scope>
    <source>
        <strain evidence="4">DSM 15883 / CIP 108006 / LMG 21964 / BA134</strain>
    </source>
</reference>
<dbReference type="OrthoDB" id="9814553at2"/>
<dbReference type="InterPro" id="IPR001387">
    <property type="entry name" value="Cro/C1-type_HTH"/>
</dbReference>
<evidence type="ECO:0000256" key="1">
    <source>
        <dbReference type="ARBA" id="ARBA00023125"/>
    </source>
</evidence>
<evidence type="ECO:0000313" key="3">
    <source>
        <dbReference type="EMBL" id="AFL83521.1"/>
    </source>
</evidence>
<sequence length="68" mass="7705">MDIKEKFGNRLKTLRKEKGLSQEELAEKSGLNRPYISGIEQGKRNVSLEVMEKLAEALGVGIEELVRF</sequence>
<accession>I3Z2Q3</accession>
<dbReference type="Proteomes" id="UP000006050">
    <property type="component" value="Chromosome"/>
</dbReference>